<dbReference type="SMART" id="SM00317">
    <property type="entry name" value="SET"/>
    <property type="match status" value="1"/>
</dbReference>
<feature type="domain" description="SET" evidence="1">
    <location>
        <begin position="121"/>
        <end position="237"/>
    </location>
</feature>
<dbReference type="GO" id="GO:0042799">
    <property type="term" value="F:histone H4K20 methyltransferase activity"/>
    <property type="evidence" value="ECO:0007669"/>
    <property type="project" value="TreeGrafter"/>
</dbReference>
<evidence type="ECO:0000313" key="3">
    <source>
        <dbReference type="Proteomes" id="UP001210925"/>
    </source>
</evidence>
<reference evidence="2" key="1">
    <citation type="submission" date="2020-05" db="EMBL/GenBank/DDBJ databases">
        <title>Phylogenomic resolution of chytrid fungi.</title>
        <authorList>
            <person name="Stajich J.E."/>
            <person name="Amses K."/>
            <person name="Simmons R."/>
            <person name="Seto K."/>
            <person name="Myers J."/>
            <person name="Bonds A."/>
            <person name="Quandt C.A."/>
            <person name="Barry K."/>
            <person name="Liu P."/>
            <person name="Grigoriev I."/>
            <person name="Longcore J.E."/>
            <person name="James T.Y."/>
        </authorList>
    </citation>
    <scope>NUCLEOTIDE SEQUENCE</scope>
    <source>
        <strain evidence="2">PLAUS21</strain>
    </source>
</reference>
<sequence>MEFPRVPFSGISEIFEFEPKWMYPKDDSTVTAHVQYLKNIPINPNDPKVPLDIDREYTVADFKKYFNVHPLHEVVFDNQLKIFLDLNHLTIDTESFKFPPDLAEYEQQIKSLIDSPPQNDDRFVVKWSSKETGFGLFAKKPISKGDIIGIYTGVVNLYPDKNGDFIWHISQIKLPNGQMYNLGINGRKAGNYLRFINHIGKSANVLPLRIPYKGKIHCIYRAVKDIEIGQELFTDYGEGYFQNRKMILPSK</sequence>
<comment type="caution">
    <text evidence="2">The sequence shown here is derived from an EMBL/GenBank/DDBJ whole genome shotgun (WGS) entry which is preliminary data.</text>
</comment>
<evidence type="ECO:0000313" key="2">
    <source>
        <dbReference type="EMBL" id="KAJ3261735.1"/>
    </source>
</evidence>
<keyword evidence="3" id="KW-1185">Reference proteome</keyword>
<organism evidence="2 3">
    <name type="scientific">Boothiomyces macroporosus</name>
    <dbReference type="NCBI Taxonomy" id="261099"/>
    <lineage>
        <taxon>Eukaryota</taxon>
        <taxon>Fungi</taxon>
        <taxon>Fungi incertae sedis</taxon>
        <taxon>Chytridiomycota</taxon>
        <taxon>Chytridiomycota incertae sedis</taxon>
        <taxon>Chytridiomycetes</taxon>
        <taxon>Rhizophydiales</taxon>
        <taxon>Terramycetaceae</taxon>
        <taxon>Boothiomyces</taxon>
    </lineage>
</organism>
<dbReference type="Gene3D" id="2.170.270.10">
    <property type="entry name" value="SET domain"/>
    <property type="match status" value="1"/>
</dbReference>
<dbReference type="InterPro" id="IPR051760">
    <property type="entry name" value="KMT5A"/>
</dbReference>
<name>A0AAD5Y8B6_9FUNG</name>
<accession>A0AAD5Y8B6</accession>
<dbReference type="InterPro" id="IPR001214">
    <property type="entry name" value="SET_dom"/>
</dbReference>
<evidence type="ECO:0000259" key="1">
    <source>
        <dbReference type="PROSITE" id="PS50280"/>
    </source>
</evidence>
<dbReference type="AlphaFoldDB" id="A0AAD5Y8B6"/>
<dbReference type="PANTHER" id="PTHR46167">
    <property type="entry name" value="N-LYSINE METHYLTRANSFERASE KMT5A"/>
    <property type="match status" value="1"/>
</dbReference>
<dbReference type="GO" id="GO:0005700">
    <property type="term" value="C:polytene chromosome"/>
    <property type="evidence" value="ECO:0007669"/>
    <property type="project" value="TreeGrafter"/>
</dbReference>
<dbReference type="PROSITE" id="PS50280">
    <property type="entry name" value="SET"/>
    <property type="match status" value="1"/>
</dbReference>
<dbReference type="InterPro" id="IPR046341">
    <property type="entry name" value="SET_dom_sf"/>
</dbReference>
<dbReference type="Proteomes" id="UP001210925">
    <property type="component" value="Unassembled WGS sequence"/>
</dbReference>
<dbReference type="SUPFAM" id="SSF82199">
    <property type="entry name" value="SET domain"/>
    <property type="match status" value="1"/>
</dbReference>
<protein>
    <recommendedName>
        <fullName evidence="1">SET domain-containing protein</fullName>
    </recommendedName>
</protein>
<dbReference type="Pfam" id="PF00856">
    <property type="entry name" value="SET"/>
    <property type="match status" value="1"/>
</dbReference>
<dbReference type="EMBL" id="JADGKB010000004">
    <property type="protein sequence ID" value="KAJ3261735.1"/>
    <property type="molecule type" value="Genomic_DNA"/>
</dbReference>
<dbReference type="PANTHER" id="PTHR46167:SF1">
    <property type="entry name" value="N-LYSINE METHYLTRANSFERASE KMT5A"/>
    <property type="match status" value="1"/>
</dbReference>
<dbReference type="GO" id="GO:0005634">
    <property type="term" value="C:nucleus"/>
    <property type="evidence" value="ECO:0007669"/>
    <property type="project" value="TreeGrafter"/>
</dbReference>
<gene>
    <name evidence="2" type="ORF">HK103_004686</name>
</gene>
<proteinExistence type="predicted"/>
<dbReference type="GO" id="GO:0006357">
    <property type="term" value="P:regulation of transcription by RNA polymerase II"/>
    <property type="evidence" value="ECO:0007669"/>
    <property type="project" value="TreeGrafter"/>
</dbReference>